<dbReference type="CDD" id="cd14852">
    <property type="entry name" value="LD-carboxypeptidase"/>
    <property type="match status" value="1"/>
</dbReference>
<feature type="compositionally biased region" description="Pro residues" evidence="1">
    <location>
        <begin position="88"/>
        <end position="110"/>
    </location>
</feature>
<dbReference type="InterPro" id="IPR058193">
    <property type="entry name" value="VanY/YodJ_core_dom"/>
</dbReference>
<feature type="transmembrane region" description="Helical" evidence="2">
    <location>
        <begin position="35"/>
        <end position="61"/>
    </location>
</feature>
<comment type="caution">
    <text evidence="4">The sequence shown here is derived from an EMBL/GenBank/DDBJ whole genome shotgun (WGS) entry which is preliminary data.</text>
</comment>
<feature type="domain" description="D-alanyl-D-alanine carboxypeptidase-like core" evidence="3">
    <location>
        <begin position="161"/>
        <end position="290"/>
    </location>
</feature>
<evidence type="ECO:0000313" key="4">
    <source>
        <dbReference type="EMBL" id="MCS5724948.1"/>
    </source>
</evidence>
<dbReference type="Pfam" id="PF02557">
    <property type="entry name" value="VanY"/>
    <property type="match status" value="1"/>
</dbReference>
<dbReference type="InterPro" id="IPR003709">
    <property type="entry name" value="VanY-like_core_dom"/>
</dbReference>
<dbReference type="PANTHER" id="PTHR34385:SF1">
    <property type="entry name" value="PEPTIDOGLYCAN L-ALANYL-D-GLUTAMATE ENDOPEPTIDASE CWLK"/>
    <property type="match status" value="1"/>
</dbReference>
<feature type="compositionally biased region" description="Low complexity" evidence="1">
    <location>
        <begin position="69"/>
        <end position="87"/>
    </location>
</feature>
<keyword evidence="5" id="KW-1185">Reference proteome</keyword>
<keyword evidence="2" id="KW-0472">Membrane</keyword>
<dbReference type="EMBL" id="JANLCK010000002">
    <property type="protein sequence ID" value="MCS5724948.1"/>
    <property type="molecule type" value="Genomic_DNA"/>
</dbReference>
<name>A0AA41XEF7_9MICO</name>
<proteinExistence type="predicted"/>
<dbReference type="PANTHER" id="PTHR34385">
    <property type="entry name" value="D-ALANYL-D-ALANINE CARBOXYPEPTIDASE"/>
    <property type="match status" value="1"/>
</dbReference>
<keyword evidence="2" id="KW-0812">Transmembrane</keyword>
<dbReference type="Gene3D" id="3.30.1380.10">
    <property type="match status" value="1"/>
</dbReference>
<keyword evidence="2" id="KW-1133">Transmembrane helix</keyword>
<evidence type="ECO:0000259" key="3">
    <source>
        <dbReference type="Pfam" id="PF02557"/>
    </source>
</evidence>
<reference evidence="4" key="1">
    <citation type="submission" date="2022-08" db="EMBL/GenBank/DDBJ databases">
        <authorList>
            <person name="Deng Y."/>
            <person name="Han X.-F."/>
            <person name="Zhang Y.-Q."/>
        </authorList>
    </citation>
    <scope>NUCLEOTIDE SEQUENCE</scope>
    <source>
        <strain evidence="4">CPCC 203407</strain>
    </source>
</reference>
<dbReference type="SUPFAM" id="SSF55166">
    <property type="entry name" value="Hedgehog/DD-peptidase"/>
    <property type="match status" value="1"/>
</dbReference>
<evidence type="ECO:0000313" key="5">
    <source>
        <dbReference type="Proteomes" id="UP001165587"/>
    </source>
</evidence>
<dbReference type="GO" id="GO:0008233">
    <property type="term" value="F:peptidase activity"/>
    <property type="evidence" value="ECO:0007669"/>
    <property type="project" value="InterPro"/>
</dbReference>
<organism evidence="4 5">
    <name type="scientific">Herbiconiux oxytropis</name>
    <dbReference type="NCBI Taxonomy" id="2970915"/>
    <lineage>
        <taxon>Bacteria</taxon>
        <taxon>Bacillati</taxon>
        <taxon>Actinomycetota</taxon>
        <taxon>Actinomycetes</taxon>
        <taxon>Micrococcales</taxon>
        <taxon>Microbacteriaceae</taxon>
        <taxon>Herbiconiux</taxon>
    </lineage>
</organism>
<evidence type="ECO:0000256" key="1">
    <source>
        <dbReference type="SAM" id="MobiDB-lite"/>
    </source>
</evidence>
<dbReference type="InterPro" id="IPR009045">
    <property type="entry name" value="Zn_M74/Hedgehog-like"/>
</dbReference>
<sequence>MSKGSAPRAGAGGSAAGSRAQLRAARRRVNSRNALVAAGATLLVAAVVATGSLFAAGVWGFGAAPGAAPATSGLSTASSTPSASVPAIPSPEFTPVPTPSPTEPPPAPVPPAFDRAALSIDDPTSPWFVVNKLRPIPDGASYSPPDLVDLPAGMPNPNGYQMRADATAALDAMFQAGLAETGVQMVAQSGYRDYSVQVRAYDYYVNALGADGADLTSARPGYSEHQTGMAMDILDTVSGCSTDGRCFADTTAGQWLAGNAYRFGWVLRYPDGKTDVTGYEFEPWHYRWVGVPLATEMHATGVATLEEFFGLPAAPTY</sequence>
<gene>
    <name evidence="4" type="ORF">N1028_03470</name>
</gene>
<evidence type="ECO:0000256" key="2">
    <source>
        <dbReference type="SAM" id="Phobius"/>
    </source>
</evidence>
<dbReference type="RefSeq" id="WP_259525425.1">
    <property type="nucleotide sequence ID" value="NZ_JANLCK010000002.1"/>
</dbReference>
<dbReference type="AlphaFoldDB" id="A0AA41XEF7"/>
<feature type="region of interest" description="Disordered" evidence="1">
    <location>
        <begin position="69"/>
        <end position="110"/>
    </location>
</feature>
<dbReference type="GO" id="GO:0006508">
    <property type="term" value="P:proteolysis"/>
    <property type="evidence" value="ECO:0007669"/>
    <property type="project" value="InterPro"/>
</dbReference>
<dbReference type="Proteomes" id="UP001165587">
    <property type="component" value="Unassembled WGS sequence"/>
</dbReference>
<protein>
    <submittedName>
        <fullName evidence="4">M15 family metallopeptidase</fullName>
    </submittedName>
</protein>
<accession>A0AA41XEF7</accession>
<dbReference type="InterPro" id="IPR052179">
    <property type="entry name" value="DD-CPase-like"/>
</dbReference>